<dbReference type="PANTHER" id="PTHR43825">
    <property type="entry name" value="PYRUVATE DEHYDROGENASE E1 COMPONENT"/>
    <property type="match status" value="1"/>
</dbReference>
<dbReference type="CDD" id="cd02017">
    <property type="entry name" value="TPP_E1_EcPDC_like"/>
    <property type="match status" value="1"/>
</dbReference>
<evidence type="ECO:0000256" key="2">
    <source>
        <dbReference type="ARBA" id="ARBA00003157"/>
    </source>
</evidence>
<evidence type="ECO:0000256" key="6">
    <source>
        <dbReference type="ARBA" id="ARBA00023052"/>
    </source>
</evidence>
<dbReference type="Gene3D" id="3.40.50.920">
    <property type="match status" value="1"/>
</dbReference>
<comment type="cofactor">
    <cofactor evidence="1 9">
        <name>thiamine diphosphate</name>
        <dbReference type="ChEBI" id="CHEBI:58937"/>
    </cofactor>
</comment>
<evidence type="ECO:0000256" key="5">
    <source>
        <dbReference type="ARBA" id="ARBA00023002"/>
    </source>
</evidence>
<dbReference type="AlphaFoldDB" id="A0A2L0X3N9"/>
<dbReference type="InterPro" id="IPR051157">
    <property type="entry name" value="PDH/Transketolase"/>
</dbReference>
<dbReference type="RefSeq" id="WP_029700183.1">
    <property type="nucleotide sequence ID" value="NZ_CP026544.1"/>
</dbReference>
<feature type="domain" description="Pyruvate dehydrogenase E1 component middle" evidence="12">
    <location>
        <begin position="491"/>
        <end position="703"/>
    </location>
</feature>
<dbReference type="EMBL" id="CP037901">
    <property type="protein sequence ID" value="QBP12222.1"/>
    <property type="molecule type" value="Genomic_DNA"/>
</dbReference>
<evidence type="ECO:0000256" key="10">
    <source>
        <dbReference type="PIRSR" id="PIRSR000156-1"/>
    </source>
</evidence>
<dbReference type="Pfam" id="PF17831">
    <property type="entry name" value="PDH_E1_M"/>
    <property type="match status" value="1"/>
</dbReference>
<proteinExistence type="predicted"/>
<dbReference type="SUPFAM" id="SSF52518">
    <property type="entry name" value="Thiamin diphosphate-binding fold (THDP-binding)"/>
    <property type="match status" value="2"/>
</dbReference>
<protein>
    <recommendedName>
        <fullName evidence="4 9">Pyruvate dehydrogenase E1 component</fullName>
        <ecNumber evidence="3 9">1.2.4.1</ecNumber>
    </recommendedName>
</protein>
<accession>A0A2L0X3N9</accession>
<evidence type="ECO:0000259" key="12">
    <source>
        <dbReference type="Pfam" id="PF17831"/>
    </source>
</evidence>
<feature type="domain" description="Transketolase N-terminal" evidence="11">
    <location>
        <begin position="111"/>
        <end position="301"/>
    </location>
</feature>
<dbReference type="PIRSF" id="PIRSF000156">
    <property type="entry name" value="Pyruvate_dh_E1"/>
    <property type="match status" value="1"/>
</dbReference>
<keyword evidence="6 9" id="KW-0786">Thiamine pyrophosphate</keyword>
<comment type="cofactor">
    <cofactor evidence="10">
        <name>Mg(2+)</name>
        <dbReference type="ChEBI" id="CHEBI:18420"/>
    </cofactor>
</comment>
<keyword evidence="7 9" id="KW-0670">Pyruvate</keyword>
<dbReference type="InterPro" id="IPR041621">
    <property type="entry name" value="PDH_E1_M"/>
</dbReference>
<evidence type="ECO:0000256" key="3">
    <source>
        <dbReference type="ARBA" id="ARBA00012281"/>
    </source>
</evidence>
<keyword evidence="5 9" id="KW-0560">Oxidoreductase</keyword>
<evidence type="ECO:0000256" key="1">
    <source>
        <dbReference type="ARBA" id="ARBA00001964"/>
    </source>
</evidence>
<dbReference type="NCBIfam" id="TIGR00759">
    <property type="entry name" value="aceE"/>
    <property type="match status" value="1"/>
</dbReference>
<sequence length="892" mass="99638">MAPVMPISSASDNDIDTQETREWLDALEGVIAHEGPERAHFLIEQLIRRAHDAGIYLPFSANTAYVNTIPLDNQAHSAGDQGLEHRIRSFIRWNAIAMVLRAGRDTNVGGHIASFASAATLYEVGFNHFWHAPSAQHGGDLVFFQGHSAPGFYARAFLEGRLSEAQMDKFRQEVGGQGISSYPHPWLMPDFWQFPTVSMGLGPIMGIYQARFMKYLQDRGFGDHRARKVWVFCGDGEMDEPESRGALGMAGREQLDNLVFVINCNLQRLDGPVRGNGKIIQELESEFRGAGWNVIKVVWGSKWDALLARDKNGILAQRMMACVDGDYQTFKSKDGAYVREHFFNSPALKALVADWSDDDIWQLNRGGHDPHKVYAAYHAAAHHTGQPTVILAKTIKGYGMGEAGEAQNITHQQKHMRVETLGQFRDRFGLPLTDEQLADLSYLKFEEGSPEHTYLHQRRQALGGYLPSRRRTGPELPVPPLSAFDGQLKASGEGREFSTAMSFVRILNTLLRDKALGKRIVPIVSDESRTFGMEGLFRQIGIWSQQGQTYTPQDASQLSFYKESKDGQILQEGINEAGAMADWIAAATSYSTHGEPMIPFFIFYSIFGFQRFGDLAWAAGDQRARGFLLGGTAGRTTLNGEGLQHEDGHSLVWGGTIPNCVCYDPTFAFELAVIIQDGLRRMLQMQEDVYYYITVMNENYEHPAMPEGAEQDILKGMYAFRRTSNGEAPRVQLLGAGTIFREVIAASAMLEQDWGVQADLWGCPSFTELARQGNEVIRWNLLHPDEAPRASHVEHCLADTRGPVIAATDYVRALAEQIRPFVPRAYTVLGTDGYGRSDTREQLRDFFEVDRRWITLAALKALVDEGTLERGVLSQAIAKYGIDPEKPYPLRA</sequence>
<feature type="binding site" evidence="10">
    <location>
        <position position="265"/>
    </location>
    <ligand>
        <name>Mg(2+)</name>
        <dbReference type="ChEBI" id="CHEBI:18420"/>
    </ligand>
</feature>
<dbReference type="InterPro" id="IPR029061">
    <property type="entry name" value="THDP-binding"/>
</dbReference>
<evidence type="ECO:0000256" key="9">
    <source>
        <dbReference type="PIRNR" id="PIRNR000156"/>
    </source>
</evidence>
<reference evidence="14 15" key="1">
    <citation type="submission" date="2019-03" db="EMBL/GenBank/DDBJ databases">
        <title>Comparative insights into the high quality Complete genome sequence of highly metal resistant Cupriavidus metallidurans strain BS1 isolated from a gold-copper mine.</title>
        <authorList>
            <person name="Mazhar H.S."/>
            <person name="Rensing C."/>
        </authorList>
    </citation>
    <scope>NUCLEOTIDE SEQUENCE [LARGE SCALE GENOMIC DNA]</scope>
    <source>
        <strain evidence="14 15">BS1</strain>
    </source>
</reference>
<gene>
    <name evidence="14" type="primary">aceE</name>
    <name evidence="14" type="ORF">DDF84_020860</name>
</gene>
<comment type="function">
    <text evidence="2 9">Component of the pyruvate dehydrogenase (PDH) complex, that catalyzes the overall conversion of pyruvate to acetyl-CoA and CO(2).</text>
</comment>
<name>A0A2L0X3N9_9BURK</name>
<evidence type="ECO:0000256" key="7">
    <source>
        <dbReference type="ARBA" id="ARBA00023317"/>
    </source>
</evidence>
<keyword evidence="10" id="KW-0479">Metal-binding</keyword>
<feature type="binding site" evidence="10">
    <location>
        <position position="235"/>
    </location>
    <ligand>
        <name>Mg(2+)</name>
        <dbReference type="ChEBI" id="CHEBI:18420"/>
    </ligand>
</feature>
<evidence type="ECO:0000259" key="13">
    <source>
        <dbReference type="Pfam" id="PF22613"/>
    </source>
</evidence>
<comment type="catalytic activity">
    <reaction evidence="8 9">
        <text>N(6)-[(R)-lipoyl]-L-lysyl-[protein] + pyruvate + H(+) = N(6)-[(R)-S(8)-acetyldihydrolipoyl]-L-lysyl-[protein] + CO2</text>
        <dbReference type="Rhea" id="RHEA:19189"/>
        <dbReference type="Rhea" id="RHEA-COMP:10474"/>
        <dbReference type="Rhea" id="RHEA-COMP:10478"/>
        <dbReference type="ChEBI" id="CHEBI:15361"/>
        <dbReference type="ChEBI" id="CHEBI:15378"/>
        <dbReference type="ChEBI" id="CHEBI:16526"/>
        <dbReference type="ChEBI" id="CHEBI:83099"/>
        <dbReference type="ChEBI" id="CHEBI:83111"/>
        <dbReference type="EC" id="1.2.4.1"/>
    </reaction>
</comment>
<dbReference type="FunFam" id="3.40.50.970:FF:000011">
    <property type="entry name" value="Pyruvate dehydrogenase E1 component"/>
    <property type="match status" value="1"/>
</dbReference>
<evidence type="ECO:0000313" key="15">
    <source>
        <dbReference type="Proteomes" id="UP000253772"/>
    </source>
</evidence>
<keyword evidence="10" id="KW-0460">Magnesium</keyword>
<dbReference type="Gene3D" id="3.40.50.970">
    <property type="match status" value="2"/>
</dbReference>
<dbReference type="EC" id="1.2.4.1" evidence="3 9"/>
<dbReference type="Pfam" id="PF22613">
    <property type="entry name" value="Transketolase_C_1"/>
    <property type="match status" value="1"/>
</dbReference>
<evidence type="ECO:0000256" key="4">
    <source>
        <dbReference type="ARBA" id="ARBA00017172"/>
    </source>
</evidence>
<dbReference type="PANTHER" id="PTHR43825:SF3">
    <property type="entry name" value="PYRUVATE DEHYDROGENASE E1 COMPONENT"/>
    <property type="match status" value="1"/>
</dbReference>
<dbReference type="InterPro" id="IPR004660">
    <property type="entry name" value="PDH_E1"/>
</dbReference>
<dbReference type="GO" id="GO:0046872">
    <property type="term" value="F:metal ion binding"/>
    <property type="evidence" value="ECO:0007669"/>
    <property type="project" value="UniProtKB-KW"/>
</dbReference>
<dbReference type="InterPro" id="IPR005474">
    <property type="entry name" value="Transketolase_N"/>
</dbReference>
<dbReference type="SUPFAM" id="SSF52922">
    <property type="entry name" value="TK C-terminal domain-like"/>
    <property type="match status" value="1"/>
</dbReference>
<dbReference type="Proteomes" id="UP000253772">
    <property type="component" value="Chromosome c2"/>
</dbReference>
<dbReference type="InterPro" id="IPR009014">
    <property type="entry name" value="Transketo_C/PFOR_II"/>
</dbReference>
<dbReference type="OrthoDB" id="9759664at2"/>
<dbReference type="GO" id="GO:0004739">
    <property type="term" value="F:pyruvate dehydrogenase (acetyl-transferring) activity"/>
    <property type="evidence" value="ECO:0007669"/>
    <property type="project" value="UniProtKB-EC"/>
</dbReference>
<feature type="binding site" evidence="10">
    <location>
        <position position="267"/>
    </location>
    <ligand>
        <name>Mg(2+)</name>
        <dbReference type="ChEBI" id="CHEBI:18420"/>
    </ligand>
</feature>
<dbReference type="Pfam" id="PF00456">
    <property type="entry name" value="Transketolase_N"/>
    <property type="match status" value="1"/>
</dbReference>
<evidence type="ECO:0000256" key="8">
    <source>
        <dbReference type="ARBA" id="ARBA00051231"/>
    </source>
</evidence>
<organism evidence="14 15">
    <name type="scientific">Cupriavidus metallidurans</name>
    <dbReference type="NCBI Taxonomy" id="119219"/>
    <lineage>
        <taxon>Bacteria</taxon>
        <taxon>Pseudomonadati</taxon>
        <taxon>Pseudomonadota</taxon>
        <taxon>Betaproteobacteria</taxon>
        <taxon>Burkholderiales</taxon>
        <taxon>Burkholderiaceae</taxon>
        <taxon>Cupriavidus</taxon>
    </lineage>
</organism>
<dbReference type="InterPro" id="IPR035807">
    <property type="entry name" value="PDC_E1_N"/>
</dbReference>
<evidence type="ECO:0000313" key="14">
    <source>
        <dbReference type="EMBL" id="QBP12222.1"/>
    </source>
</evidence>
<dbReference type="InterPro" id="IPR055152">
    <property type="entry name" value="Transketolase-like_C_2"/>
</dbReference>
<feature type="domain" description="Transketolase-like C-terminal" evidence="13">
    <location>
        <begin position="716"/>
        <end position="850"/>
    </location>
</feature>
<evidence type="ECO:0000259" key="11">
    <source>
        <dbReference type="Pfam" id="PF00456"/>
    </source>
</evidence>